<dbReference type="EMBL" id="CP010836">
    <property type="protein sequence ID" value="AJP70571.1"/>
    <property type="molecule type" value="Genomic_DNA"/>
</dbReference>
<proteinExistence type="predicted"/>
<name>A0A7U5BE01_9SPHN</name>
<accession>A0A7U5BE01</accession>
<dbReference type="KEGG" id="sphi:TS85_00050"/>
<evidence type="ECO:0000313" key="2">
    <source>
        <dbReference type="Proteomes" id="UP000032300"/>
    </source>
</evidence>
<reference evidence="1 2" key="2">
    <citation type="submission" date="2015-02" db="EMBL/GenBank/DDBJ databases">
        <title>The complete genome of Sphingomonas hengshuiensis sp. WHSC-8 isolated from soil of Hengshui Lake.</title>
        <authorList>
            <person name="Wei S."/>
            <person name="Guo J."/>
            <person name="Su C."/>
            <person name="Wu R."/>
            <person name="Zhang Z."/>
            <person name="Liang K."/>
            <person name="Li H."/>
            <person name="Wang T."/>
            <person name="Liu H."/>
            <person name="Zhang C."/>
            <person name="Li Z."/>
            <person name="Wang Q."/>
            <person name="Meng J."/>
        </authorList>
    </citation>
    <scope>NUCLEOTIDE SEQUENCE [LARGE SCALE GENOMIC DNA]</scope>
    <source>
        <strain evidence="1 2">WHSC-8</strain>
    </source>
</reference>
<dbReference type="AlphaFoldDB" id="A0A7U5BE01"/>
<organism evidence="1 2">
    <name type="scientific">Sphingomonas hengshuiensis</name>
    <dbReference type="NCBI Taxonomy" id="1609977"/>
    <lineage>
        <taxon>Bacteria</taxon>
        <taxon>Pseudomonadati</taxon>
        <taxon>Pseudomonadota</taxon>
        <taxon>Alphaproteobacteria</taxon>
        <taxon>Sphingomonadales</taxon>
        <taxon>Sphingomonadaceae</taxon>
        <taxon>Sphingomonas</taxon>
    </lineage>
</organism>
<reference evidence="1 2" key="1">
    <citation type="journal article" date="2015" name="Int. J. Syst. Evol. Microbiol.">
        <title>Sphingomonas hengshuiensis sp. nov., isolated from lake wetland.</title>
        <authorList>
            <person name="Wei S."/>
            <person name="Wang T."/>
            <person name="Liu H."/>
            <person name="Zhang C."/>
            <person name="Guo J."/>
            <person name="Wang Q."/>
            <person name="Liang K."/>
            <person name="Zhang Z."/>
        </authorList>
    </citation>
    <scope>NUCLEOTIDE SEQUENCE [LARGE SCALE GENOMIC DNA]</scope>
    <source>
        <strain evidence="1 2">WHSC-8</strain>
    </source>
</reference>
<evidence type="ECO:0000313" key="1">
    <source>
        <dbReference type="EMBL" id="AJP70571.1"/>
    </source>
</evidence>
<gene>
    <name evidence="1" type="ORF">TS85_00050</name>
</gene>
<sequence length="191" mass="20529">MLPAGYLLKRVVPPAGWLVEAPNQVKDVCSVANCVNDNVVDVQEAWKHNTFGVANSPAVLWALAEEVGVDSSGAQLFYYAAYERELESDGWKFDATSWRPRSPVRSAGVEDAVESPADEGALSLVGYDVVVFGDYLEHSPLSCNSAASEAQVNEHCLFPSLERAVEAINSGTFGGGCEEGAYTVFAVYMVN</sequence>
<dbReference type="Proteomes" id="UP000032300">
    <property type="component" value="Chromosome"/>
</dbReference>
<protein>
    <submittedName>
        <fullName evidence="1">Uncharacterized protein</fullName>
    </submittedName>
</protein>
<keyword evidence="2" id="KW-1185">Reference proteome</keyword>